<dbReference type="InterPro" id="IPR013097">
    <property type="entry name" value="Dabb"/>
</dbReference>
<feature type="domain" description="Stress-response A/B barrel" evidence="1">
    <location>
        <begin position="2"/>
        <end position="95"/>
    </location>
</feature>
<dbReference type="EMBL" id="MOBJ01000009">
    <property type="protein sequence ID" value="RON08578.1"/>
    <property type="molecule type" value="Genomic_DNA"/>
</dbReference>
<evidence type="ECO:0000313" key="3">
    <source>
        <dbReference type="Proteomes" id="UP000286071"/>
    </source>
</evidence>
<dbReference type="OrthoDB" id="6637496at2"/>
<dbReference type="Pfam" id="PF07876">
    <property type="entry name" value="Dabb"/>
    <property type="match status" value="1"/>
</dbReference>
<dbReference type="Proteomes" id="UP000286071">
    <property type="component" value="Unassembled WGS sequence"/>
</dbReference>
<evidence type="ECO:0000313" key="2">
    <source>
        <dbReference type="EMBL" id="RON08578.1"/>
    </source>
</evidence>
<dbReference type="PROSITE" id="PS51502">
    <property type="entry name" value="S_R_A_B_BARREL"/>
    <property type="match status" value="1"/>
</dbReference>
<comment type="caution">
    <text evidence="2">The sequence shown here is derived from an EMBL/GenBank/DDBJ whole genome shotgun (WGS) entry which is preliminary data.</text>
</comment>
<name>A0A423H5U6_9PSED</name>
<accession>A0A423H5U6</accession>
<protein>
    <submittedName>
        <fullName evidence="2">Stress responsive protein</fullName>
    </submittedName>
</protein>
<reference evidence="2 3" key="1">
    <citation type="submission" date="2016-10" db="EMBL/GenBank/DDBJ databases">
        <title>Comparative genome analysis of multiple Pseudomonas spp. focuses on biocontrol and plant growth promoting traits.</title>
        <authorList>
            <person name="Tao X.-Y."/>
            <person name="Taylor C.G."/>
        </authorList>
    </citation>
    <scope>NUCLEOTIDE SEQUENCE [LARGE SCALE GENOMIC DNA]</scope>
    <source>
        <strain evidence="2 3">48H11</strain>
    </source>
</reference>
<dbReference type="Gene3D" id="3.30.70.100">
    <property type="match status" value="1"/>
</dbReference>
<evidence type="ECO:0000259" key="1">
    <source>
        <dbReference type="PROSITE" id="PS51502"/>
    </source>
</evidence>
<organism evidence="2 3">
    <name type="scientific">Pseudomonas brassicacearum</name>
    <dbReference type="NCBI Taxonomy" id="930166"/>
    <lineage>
        <taxon>Bacteria</taxon>
        <taxon>Pseudomonadati</taxon>
        <taxon>Pseudomonadota</taxon>
        <taxon>Gammaproteobacteria</taxon>
        <taxon>Pseudomonadales</taxon>
        <taxon>Pseudomonadaceae</taxon>
        <taxon>Pseudomonas</taxon>
    </lineage>
</organism>
<dbReference type="RefSeq" id="WP_123425804.1">
    <property type="nucleotide sequence ID" value="NZ_MOBJ01000009.1"/>
</dbReference>
<dbReference type="SMART" id="SM00886">
    <property type="entry name" value="Dabb"/>
    <property type="match status" value="1"/>
</dbReference>
<sequence>MILHLVFFKFDEPFQWCDDEVIDAEASTRQHPLHINEIVGWACGRNISPRKQAMDFVVMGLFETQEALSAFLVHPNHQQGVMKWQKIASWQVVDIDIGSDTTKFVGLLNGWADFGVTTLEKLKTY</sequence>
<proteinExistence type="predicted"/>
<dbReference type="InterPro" id="IPR011008">
    <property type="entry name" value="Dimeric_a/b-barrel"/>
</dbReference>
<gene>
    <name evidence="2" type="ORF">BK659_14435</name>
</gene>
<dbReference type="SUPFAM" id="SSF54909">
    <property type="entry name" value="Dimeric alpha+beta barrel"/>
    <property type="match status" value="1"/>
</dbReference>
<dbReference type="AlphaFoldDB" id="A0A423H5U6"/>